<accession>A0ABU3WR21</accession>
<dbReference type="InterPro" id="IPR045920">
    <property type="entry name" value="DUF6339"/>
</dbReference>
<dbReference type="Pfam" id="PF19866">
    <property type="entry name" value="DUF6339"/>
    <property type="match status" value="1"/>
</dbReference>
<dbReference type="EMBL" id="WBMO01000001">
    <property type="protein sequence ID" value="MDV2476197.1"/>
    <property type="molecule type" value="Genomic_DNA"/>
</dbReference>
<evidence type="ECO:0000313" key="2">
    <source>
        <dbReference type="Proteomes" id="UP001275440"/>
    </source>
</evidence>
<gene>
    <name evidence="1" type="ORF">F8M49_14120</name>
</gene>
<comment type="caution">
    <text evidence="1">The sequence shown here is derived from an EMBL/GenBank/DDBJ whole genome shotgun (WGS) entry which is preliminary data.</text>
</comment>
<name>A0ABU3WR21_9NOCA</name>
<evidence type="ECO:0000313" key="1">
    <source>
        <dbReference type="EMBL" id="MDV2476197.1"/>
    </source>
</evidence>
<organism evidence="1 2">
    <name type="scientific">Rhodococcus zopfii</name>
    <dbReference type="NCBI Taxonomy" id="43772"/>
    <lineage>
        <taxon>Bacteria</taxon>
        <taxon>Bacillati</taxon>
        <taxon>Actinomycetota</taxon>
        <taxon>Actinomycetes</taxon>
        <taxon>Mycobacteriales</taxon>
        <taxon>Nocardiaceae</taxon>
        <taxon>Rhodococcus</taxon>
    </lineage>
</organism>
<keyword evidence="2" id="KW-1185">Reference proteome</keyword>
<protein>
    <submittedName>
        <fullName evidence="1">Uncharacterized protein</fullName>
    </submittedName>
</protein>
<reference evidence="1 2" key="1">
    <citation type="submission" date="2019-10" db="EMBL/GenBank/DDBJ databases">
        <title>Draft Genome Assembly of Rhodococcus zopfii DSM44189.</title>
        <authorList>
            <person name="Sutton J.M."/>
            <person name="Akob D.M."/>
            <person name="Bushman T.J."/>
        </authorList>
    </citation>
    <scope>NUCLEOTIDE SEQUENCE [LARGE SCALE GENOMIC DNA]</scope>
    <source>
        <strain evidence="1 2">DSM 44189</strain>
    </source>
</reference>
<dbReference type="Proteomes" id="UP001275440">
    <property type="component" value="Unassembled WGS sequence"/>
</dbReference>
<proteinExistence type="predicted"/>
<sequence>MTDNALLWPRMDRSMAEKRLESLGENSGPEVELTTDYFSFSGVGRRASGKEIEALRNRIVEIAGKYGFNVRHGYDQEGDPGDEARSRFDVEVFAALPELMQMNWSEAGSRDLWSWCAVALLPDVTHWRWKQRRQSGRWNPERFIGSDLTRHTWARQWWRAVQLEAAPELAELIKETEFNQITERADTIGANPLLVTTFAKRFLAYTVNGGVSRRGLLRDASQRLLREMYFIDDSLLSEADLIAWSDRVLKASVSVLSRDALR</sequence>